<feature type="compositionally biased region" description="Acidic residues" evidence="6">
    <location>
        <begin position="286"/>
        <end position="311"/>
    </location>
</feature>
<proteinExistence type="inferred from homology"/>
<dbReference type="EMBL" id="KV417340">
    <property type="protein sequence ID" value="KZO90520.1"/>
    <property type="molecule type" value="Genomic_DNA"/>
</dbReference>
<feature type="compositionally biased region" description="Low complexity" evidence="6">
    <location>
        <begin position="45"/>
        <end position="57"/>
    </location>
</feature>
<feature type="compositionally biased region" description="Basic and acidic residues" evidence="6">
    <location>
        <begin position="312"/>
        <end position="331"/>
    </location>
</feature>
<dbReference type="InterPro" id="IPR006751">
    <property type="entry name" value="TAFII55_prot_cons_reg"/>
</dbReference>
<evidence type="ECO:0000259" key="7">
    <source>
        <dbReference type="SMART" id="SM01370"/>
    </source>
</evidence>
<dbReference type="Proteomes" id="UP000076738">
    <property type="component" value="Unassembled WGS sequence"/>
</dbReference>
<evidence type="ECO:0000256" key="6">
    <source>
        <dbReference type="SAM" id="MobiDB-lite"/>
    </source>
</evidence>
<comment type="similarity">
    <text evidence="2">Belongs to the TAF7 family.</text>
</comment>
<name>A0A167GG21_CALVF</name>
<keyword evidence="3" id="KW-0805">Transcription regulation</keyword>
<accession>A0A167GG21</accession>
<dbReference type="GO" id="GO:0016251">
    <property type="term" value="F:RNA polymerase II general transcription initiation factor activity"/>
    <property type="evidence" value="ECO:0007669"/>
    <property type="project" value="TreeGrafter"/>
</dbReference>
<feature type="region of interest" description="Disordered" evidence="6">
    <location>
        <begin position="422"/>
        <end position="482"/>
    </location>
</feature>
<evidence type="ECO:0000256" key="2">
    <source>
        <dbReference type="ARBA" id="ARBA00009368"/>
    </source>
</evidence>
<reference evidence="8 9" key="1">
    <citation type="journal article" date="2016" name="Mol. Biol. Evol.">
        <title>Comparative Genomics of Early-Diverging Mushroom-Forming Fungi Provides Insights into the Origins of Lignocellulose Decay Capabilities.</title>
        <authorList>
            <person name="Nagy L.G."/>
            <person name="Riley R."/>
            <person name="Tritt A."/>
            <person name="Adam C."/>
            <person name="Daum C."/>
            <person name="Floudas D."/>
            <person name="Sun H."/>
            <person name="Yadav J.S."/>
            <person name="Pangilinan J."/>
            <person name="Larsson K.H."/>
            <person name="Matsuura K."/>
            <person name="Barry K."/>
            <person name="Labutti K."/>
            <person name="Kuo R."/>
            <person name="Ohm R.A."/>
            <person name="Bhattacharya S.S."/>
            <person name="Shirouzu T."/>
            <person name="Yoshinaga Y."/>
            <person name="Martin F.M."/>
            <person name="Grigoriev I.V."/>
            <person name="Hibbett D.S."/>
        </authorList>
    </citation>
    <scope>NUCLEOTIDE SEQUENCE [LARGE SCALE GENOMIC DNA]</scope>
    <source>
        <strain evidence="8 9">TUFC12733</strain>
    </source>
</reference>
<dbReference type="OrthoDB" id="153872at2759"/>
<sequence length="498" mass="56072">MFGMKRAIARQAPRWGQRGNQREPDLFLPRAAPFEPAAGPSGRVTRASTHAAHAAARAPRKVKVKLGTGQAQNATTSVYPPGNSFLGPYDRELDSSDEDLAFEEQFVLRVPEEGGLAEEVRKRVQRKEVGDDVWFKFKDSRRAVFHVGAHSYPAKLVDLPSIIESQKTLDGKQMYKVADICQMLLVEPERLEGTERQGDKSFNIDEFIYPHGITPPLRWARRRRFRKRINKMTIETVEQEVERLLEQDAKAVQVEFDVLENVDPDMSDSEFEPRAFDAATPASGMGEEDGYGEPLPGEESEEDEMDMELAAEIDRAFEEEGRSESDEEGGRDPVLGGSETETGSDEEEYEEEYDSEDEEGDEEEEEEDAEDAGGERQRRRLLAEEIADLERACERKAAEVARAGNPVIKKRLEDVLGKLERDLEMRRAQREEMRRGREERRRAAEEEEREEAERKEREEKGKKVDVPAPAEAAAPPDQPAAEVKVVAPAPVVAAPPAA</sequence>
<protein>
    <recommendedName>
        <fullName evidence="7">TAFII55 protein conserved region domain-containing protein</fullName>
    </recommendedName>
</protein>
<dbReference type="GO" id="GO:0005669">
    <property type="term" value="C:transcription factor TFIID complex"/>
    <property type="evidence" value="ECO:0007669"/>
    <property type="project" value="InterPro"/>
</dbReference>
<dbReference type="GO" id="GO:0051123">
    <property type="term" value="P:RNA polymerase II preinitiation complex assembly"/>
    <property type="evidence" value="ECO:0007669"/>
    <property type="project" value="TreeGrafter"/>
</dbReference>
<keyword evidence="5" id="KW-0539">Nucleus</keyword>
<feature type="compositionally biased region" description="Low complexity" evidence="6">
    <location>
        <begin position="467"/>
        <end position="482"/>
    </location>
</feature>
<dbReference type="STRING" id="1330018.A0A167GG21"/>
<evidence type="ECO:0000256" key="5">
    <source>
        <dbReference type="ARBA" id="ARBA00023242"/>
    </source>
</evidence>
<evidence type="ECO:0000313" key="9">
    <source>
        <dbReference type="Proteomes" id="UP000076738"/>
    </source>
</evidence>
<dbReference type="InterPro" id="IPR037817">
    <property type="entry name" value="TAF7"/>
</dbReference>
<dbReference type="AlphaFoldDB" id="A0A167GG21"/>
<dbReference type="Pfam" id="PF04658">
    <property type="entry name" value="TAFII55_N"/>
    <property type="match status" value="1"/>
</dbReference>
<comment type="subcellular location">
    <subcellularLocation>
        <location evidence="1">Nucleus</location>
    </subcellularLocation>
</comment>
<feature type="region of interest" description="Disordered" evidence="6">
    <location>
        <begin position="1"/>
        <end position="60"/>
    </location>
</feature>
<evidence type="ECO:0000256" key="1">
    <source>
        <dbReference type="ARBA" id="ARBA00004123"/>
    </source>
</evidence>
<dbReference type="PANTHER" id="PTHR12228">
    <property type="entry name" value="TRANSCRIPTION INITIATION FACTOR TFIID 55 KD SUBUNIT-RELATED"/>
    <property type="match status" value="1"/>
</dbReference>
<feature type="region of interest" description="Disordered" evidence="6">
    <location>
        <begin position="279"/>
        <end position="379"/>
    </location>
</feature>
<evidence type="ECO:0000313" key="8">
    <source>
        <dbReference type="EMBL" id="KZO90520.1"/>
    </source>
</evidence>
<feature type="compositionally biased region" description="Basic and acidic residues" evidence="6">
    <location>
        <begin position="451"/>
        <end position="465"/>
    </location>
</feature>
<organism evidence="8 9">
    <name type="scientific">Calocera viscosa (strain TUFC12733)</name>
    <dbReference type="NCBI Taxonomy" id="1330018"/>
    <lineage>
        <taxon>Eukaryota</taxon>
        <taxon>Fungi</taxon>
        <taxon>Dikarya</taxon>
        <taxon>Basidiomycota</taxon>
        <taxon>Agaricomycotina</taxon>
        <taxon>Dacrymycetes</taxon>
        <taxon>Dacrymycetales</taxon>
        <taxon>Dacrymycetaceae</taxon>
        <taxon>Calocera</taxon>
    </lineage>
</organism>
<keyword evidence="4" id="KW-0804">Transcription</keyword>
<evidence type="ECO:0000256" key="4">
    <source>
        <dbReference type="ARBA" id="ARBA00023163"/>
    </source>
</evidence>
<dbReference type="SMART" id="SM01370">
    <property type="entry name" value="TAFII55_N"/>
    <property type="match status" value="1"/>
</dbReference>
<evidence type="ECO:0000256" key="3">
    <source>
        <dbReference type="ARBA" id="ARBA00023015"/>
    </source>
</evidence>
<dbReference type="PANTHER" id="PTHR12228:SF0">
    <property type="entry name" value="TATA-BOX BINDING PROTEIN ASSOCIATED FACTOR 7"/>
    <property type="match status" value="1"/>
</dbReference>
<feature type="compositionally biased region" description="Acidic residues" evidence="6">
    <location>
        <begin position="342"/>
        <end position="372"/>
    </location>
</feature>
<feature type="compositionally biased region" description="Basic and acidic residues" evidence="6">
    <location>
        <begin position="422"/>
        <end position="444"/>
    </location>
</feature>
<dbReference type="CDD" id="cd08047">
    <property type="entry name" value="TAF7"/>
    <property type="match status" value="1"/>
</dbReference>
<feature type="domain" description="TAFII55 protein conserved region" evidence="7">
    <location>
        <begin position="102"/>
        <end position="253"/>
    </location>
</feature>
<keyword evidence="9" id="KW-1185">Reference proteome</keyword>
<gene>
    <name evidence="8" type="ORF">CALVIDRAFT_551594</name>
</gene>